<protein>
    <submittedName>
        <fullName evidence="1">Uncharacterized protein</fullName>
    </submittedName>
</protein>
<accession>A0A502F1C8</accession>
<comment type="caution">
    <text evidence="1">The sequence shown here is derived from an EMBL/GenBank/DDBJ whole genome shotgun (WGS) entry which is preliminary data.</text>
</comment>
<evidence type="ECO:0000313" key="2">
    <source>
        <dbReference type="Proteomes" id="UP000319700"/>
    </source>
</evidence>
<name>A0A502F1C8_9FLAO</name>
<reference evidence="1 2" key="1">
    <citation type="journal article" date="2019" name="Environ. Microbiol.">
        <title>Species interactions and distinct microbial communities in high Arctic permafrost affected cryosols are associated with the CH4 and CO2 gas fluxes.</title>
        <authorList>
            <person name="Altshuler I."/>
            <person name="Hamel J."/>
            <person name="Turney S."/>
            <person name="Magnuson E."/>
            <person name="Levesque R."/>
            <person name="Greer C."/>
            <person name="Whyte L.G."/>
        </authorList>
    </citation>
    <scope>NUCLEOTIDE SEQUENCE [LARGE SCALE GENOMIC DNA]</scope>
    <source>
        <strain evidence="1 2">42</strain>
    </source>
</reference>
<gene>
    <name evidence="1" type="ORF">EAH81_05550</name>
</gene>
<sequence length="198" mass="23051">MLLIVSCNKNDCTTNEKIRKIETDKIIETFLEDKYFKNNKDAYAVCISFKKLKINTESLYAEPTKKAQIIKLPPRLPKILENTKVYIEMLTNANLKGKKIFKPKDSINFIEQNNCFFKYTLPKNIAGRIKTISASEIENATDYVIFSIPIFSEDNKKAYLEMDCYSKELPYGQSVYLEKKDNIWKVIDTKTIWVKCQG</sequence>
<proteinExistence type="predicted"/>
<dbReference type="Proteomes" id="UP000319700">
    <property type="component" value="Unassembled WGS sequence"/>
</dbReference>
<organism evidence="1 2">
    <name type="scientific">Flavobacterium pectinovorum</name>
    <dbReference type="NCBI Taxonomy" id="29533"/>
    <lineage>
        <taxon>Bacteria</taxon>
        <taxon>Pseudomonadati</taxon>
        <taxon>Bacteroidota</taxon>
        <taxon>Flavobacteriia</taxon>
        <taxon>Flavobacteriales</taxon>
        <taxon>Flavobacteriaceae</taxon>
        <taxon>Flavobacterium</taxon>
    </lineage>
</organism>
<keyword evidence="2" id="KW-1185">Reference proteome</keyword>
<dbReference type="EMBL" id="RCZH01000003">
    <property type="protein sequence ID" value="TPG44015.1"/>
    <property type="molecule type" value="Genomic_DNA"/>
</dbReference>
<dbReference type="AlphaFoldDB" id="A0A502F1C8"/>
<evidence type="ECO:0000313" key="1">
    <source>
        <dbReference type="EMBL" id="TPG44015.1"/>
    </source>
</evidence>